<dbReference type="InterPro" id="IPR014721">
    <property type="entry name" value="Ribsml_uS5_D2-typ_fold_subgr"/>
</dbReference>
<name>A0A1M7IJA0_RUMFL</name>
<dbReference type="SUPFAM" id="SSF55060">
    <property type="entry name" value="GHMP Kinase, C-terminal domain"/>
    <property type="match status" value="1"/>
</dbReference>
<gene>
    <name evidence="7" type="ORF">SAMN04487860_104148</name>
</gene>
<dbReference type="InterPro" id="IPR019539">
    <property type="entry name" value="GalKase_N"/>
</dbReference>
<evidence type="ECO:0000256" key="4">
    <source>
        <dbReference type="ARBA" id="ARBA00022840"/>
    </source>
</evidence>
<dbReference type="InterPro" id="IPR036554">
    <property type="entry name" value="GHMP_kinase_C_sf"/>
</dbReference>
<dbReference type="OrthoDB" id="250531at2"/>
<dbReference type="Gene3D" id="3.30.70.890">
    <property type="entry name" value="GHMP kinase, C-terminal domain"/>
    <property type="match status" value="1"/>
</dbReference>
<dbReference type="InterPro" id="IPR006206">
    <property type="entry name" value="Mevalonate/galactokinase"/>
</dbReference>
<sequence>MKIYDLISGLSGGSFDEQLKMLYGSSEKAVLRNRARYLSAAENFSRLYPECEDIRVFSASGRTEVGGNHTDHQHGCVLAAAVSLDIIGIVRFHEDGVIRIKSEGYAADEIALSSYEVNDAEKGTSAALVRGIAAKFAEMGVKISGFDAYFTSEVLSGSGLSSSAAFEVMIGTIINEGYNEGRASAVEIAKIGKFAENVYFGKASGLMDQMVCAVGGFVAIDFADPEEPFITSVDFDFEKAGYSVCITDTKGSHADLTADYSAISEEMKHVAQALGCEYLRDADEEEFYDKLPELRKKCTDRELLRAAHFFAENTRAVDEAKALIDRDTEWFFELVDQSGTSSAELLQNLYSCQDPQAQQIPLTIMLSKRFLNGSGAVRVHGGGFAGTIQAFVPNYLADDYAKEMERFFGAGSCYVLSVRPVGGCELSL</sequence>
<dbReference type="Proteomes" id="UP000184394">
    <property type="component" value="Unassembled WGS sequence"/>
</dbReference>
<comment type="similarity">
    <text evidence="1">Belongs to the GHMP kinase family. GalK subfamily.</text>
</comment>
<keyword evidence="3 7" id="KW-0808">Transferase</keyword>
<dbReference type="GO" id="GO:0005524">
    <property type="term" value="F:ATP binding"/>
    <property type="evidence" value="ECO:0007669"/>
    <property type="project" value="UniProtKB-KW"/>
</dbReference>
<organism evidence="7 8">
    <name type="scientific">Ruminococcus flavefaciens</name>
    <dbReference type="NCBI Taxonomy" id="1265"/>
    <lineage>
        <taxon>Bacteria</taxon>
        <taxon>Bacillati</taxon>
        <taxon>Bacillota</taxon>
        <taxon>Clostridia</taxon>
        <taxon>Eubacteriales</taxon>
        <taxon>Oscillospiraceae</taxon>
        <taxon>Ruminococcus</taxon>
    </lineage>
</organism>
<evidence type="ECO:0000313" key="7">
    <source>
        <dbReference type="EMBL" id="SHM40678.1"/>
    </source>
</evidence>
<dbReference type="SUPFAM" id="SSF54211">
    <property type="entry name" value="Ribosomal protein S5 domain 2-like"/>
    <property type="match status" value="1"/>
</dbReference>
<protein>
    <submittedName>
        <fullName evidence="7">Galactokinase</fullName>
    </submittedName>
</protein>
<dbReference type="InterPro" id="IPR020568">
    <property type="entry name" value="Ribosomal_Su5_D2-typ_SF"/>
</dbReference>
<dbReference type="PANTHER" id="PTHR10457">
    <property type="entry name" value="MEVALONATE KINASE/GALACTOKINASE"/>
    <property type="match status" value="1"/>
</dbReference>
<evidence type="ECO:0000313" key="8">
    <source>
        <dbReference type="Proteomes" id="UP000184394"/>
    </source>
</evidence>
<dbReference type="GO" id="GO:0004335">
    <property type="term" value="F:galactokinase activity"/>
    <property type="evidence" value="ECO:0007669"/>
    <property type="project" value="InterPro"/>
</dbReference>
<evidence type="ECO:0000256" key="2">
    <source>
        <dbReference type="ARBA" id="ARBA00022741"/>
    </source>
</evidence>
<keyword evidence="2" id="KW-0547">Nucleotide-binding</keyword>
<dbReference type="PANTHER" id="PTHR10457:SF7">
    <property type="entry name" value="GALACTOKINASE-RELATED"/>
    <property type="match status" value="1"/>
</dbReference>
<dbReference type="InterPro" id="IPR000705">
    <property type="entry name" value="Galactokinase"/>
</dbReference>
<evidence type="ECO:0000256" key="3">
    <source>
        <dbReference type="ARBA" id="ARBA00022777"/>
    </source>
</evidence>
<dbReference type="AlphaFoldDB" id="A0A1M7IJA0"/>
<feature type="domain" description="Galactokinase N-terminal" evidence="6">
    <location>
        <begin position="43"/>
        <end position="91"/>
    </location>
</feature>
<dbReference type="Gene3D" id="3.30.230.10">
    <property type="match status" value="1"/>
</dbReference>
<dbReference type="GO" id="GO:0006012">
    <property type="term" value="P:galactose metabolic process"/>
    <property type="evidence" value="ECO:0007669"/>
    <property type="project" value="InterPro"/>
</dbReference>
<dbReference type="Pfam" id="PF10509">
    <property type="entry name" value="GalKase_gal_bdg"/>
    <property type="match status" value="1"/>
</dbReference>
<dbReference type="Pfam" id="PF00288">
    <property type="entry name" value="GHMP_kinases_N"/>
    <property type="match status" value="1"/>
</dbReference>
<dbReference type="PRINTS" id="PR00473">
    <property type="entry name" value="GALCTOKINASE"/>
</dbReference>
<accession>A0A1M7IJA0</accession>
<dbReference type="InterPro" id="IPR006204">
    <property type="entry name" value="GHMP_kinase_N_dom"/>
</dbReference>
<keyword evidence="4" id="KW-0067">ATP-binding</keyword>
<proteinExistence type="inferred from homology"/>
<dbReference type="EMBL" id="FRCT01000004">
    <property type="protein sequence ID" value="SHM40678.1"/>
    <property type="molecule type" value="Genomic_DNA"/>
</dbReference>
<evidence type="ECO:0000256" key="1">
    <source>
        <dbReference type="ARBA" id="ARBA00006566"/>
    </source>
</evidence>
<feature type="domain" description="GHMP kinase N-terminal" evidence="5">
    <location>
        <begin position="128"/>
        <end position="216"/>
    </location>
</feature>
<keyword evidence="3 7" id="KW-0418">Kinase</keyword>
<dbReference type="PIRSF" id="PIRSF000530">
    <property type="entry name" value="Galactokinase"/>
    <property type="match status" value="1"/>
</dbReference>
<reference evidence="7 8" key="1">
    <citation type="submission" date="2016-11" db="EMBL/GenBank/DDBJ databases">
        <authorList>
            <person name="Jaros S."/>
            <person name="Januszkiewicz K."/>
            <person name="Wedrychowicz H."/>
        </authorList>
    </citation>
    <scope>NUCLEOTIDE SEQUENCE [LARGE SCALE GENOMIC DNA]</scope>
    <source>
        <strain evidence="7 8">Y1</strain>
    </source>
</reference>
<evidence type="ECO:0000259" key="6">
    <source>
        <dbReference type="Pfam" id="PF10509"/>
    </source>
</evidence>
<dbReference type="PRINTS" id="PR00959">
    <property type="entry name" value="MEVGALKINASE"/>
</dbReference>
<dbReference type="GO" id="GO:0005829">
    <property type="term" value="C:cytosol"/>
    <property type="evidence" value="ECO:0007669"/>
    <property type="project" value="TreeGrafter"/>
</dbReference>
<dbReference type="RefSeq" id="WP_072949767.1">
    <property type="nucleotide sequence ID" value="NZ_FRCT01000004.1"/>
</dbReference>
<evidence type="ECO:0000259" key="5">
    <source>
        <dbReference type="Pfam" id="PF00288"/>
    </source>
</evidence>